<comment type="caution">
    <text evidence="2">The sequence shown here is derived from an EMBL/GenBank/DDBJ whole genome shotgun (WGS) entry which is preliminary data.</text>
</comment>
<reference evidence="2" key="1">
    <citation type="submission" date="2016-06" db="EMBL/GenBank/DDBJ databases">
        <title>Draft Genome sequence of the fungus Inonotus baumii.</title>
        <authorList>
            <person name="Zhu H."/>
            <person name="Lin W."/>
        </authorList>
    </citation>
    <scope>NUCLEOTIDE SEQUENCE</scope>
    <source>
        <strain evidence="2">821</strain>
    </source>
</reference>
<sequence>MIIPLFKEGKLAGNGANDDDFNGAYQSLWEKLKKDKDSDIKQFVSSSDYRLAVHNAISQYSEGRALEELVKENKAAVRFLTLLCRREGSSKVDAYQKALKDAKERQNADGTSEVAKTRR</sequence>
<organism evidence="2 3">
    <name type="scientific">Sanghuangporus baumii</name>
    <name type="common">Phellinus baumii</name>
    <dbReference type="NCBI Taxonomy" id="108892"/>
    <lineage>
        <taxon>Eukaryota</taxon>
        <taxon>Fungi</taxon>
        <taxon>Dikarya</taxon>
        <taxon>Basidiomycota</taxon>
        <taxon>Agaricomycotina</taxon>
        <taxon>Agaricomycetes</taxon>
        <taxon>Hymenochaetales</taxon>
        <taxon>Hymenochaetaceae</taxon>
        <taxon>Sanghuangporus</taxon>
    </lineage>
</organism>
<dbReference type="AlphaFoldDB" id="A0A9Q5HWK1"/>
<keyword evidence="3" id="KW-1185">Reference proteome</keyword>
<evidence type="ECO:0000256" key="1">
    <source>
        <dbReference type="SAM" id="MobiDB-lite"/>
    </source>
</evidence>
<name>A0A9Q5HWK1_SANBA</name>
<evidence type="ECO:0000313" key="3">
    <source>
        <dbReference type="Proteomes" id="UP000757232"/>
    </source>
</evidence>
<accession>A0A9Q5HWK1</accession>
<protein>
    <submittedName>
        <fullName evidence="2">Uncharacterized protein</fullName>
    </submittedName>
</protein>
<feature type="region of interest" description="Disordered" evidence="1">
    <location>
        <begin position="99"/>
        <end position="119"/>
    </location>
</feature>
<dbReference type="EMBL" id="LNZH02000193">
    <property type="protein sequence ID" value="OCB87261.1"/>
    <property type="molecule type" value="Genomic_DNA"/>
</dbReference>
<gene>
    <name evidence="2" type="ORF">A7U60_g5588</name>
</gene>
<dbReference type="Proteomes" id="UP000757232">
    <property type="component" value="Unassembled WGS sequence"/>
</dbReference>
<proteinExistence type="predicted"/>
<evidence type="ECO:0000313" key="2">
    <source>
        <dbReference type="EMBL" id="OCB87261.1"/>
    </source>
</evidence>